<evidence type="ECO:0008006" key="5">
    <source>
        <dbReference type="Google" id="ProtNLM"/>
    </source>
</evidence>
<gene>
    <name evidence="3" type="ORF">Rumeso_04385</name>
</gene>
<feature type="domain" description="GmrSD restriction endonucleases N-terminal" evidence="1">
    <location>
        <begin position="13"/>
        <end position="267"/>
    </location>
</feature>
<evidence type="ECO:0000259" key="1">
    <source>
        <dbReference type="Pfam" id="PF03235"/>
    </source>
</evidence>
<dbReference type="Pfam" id="PF03235">
    <property type="entry name" value="GmrSD_N"/>
    <property type="match status" value="1"/>
</dbReference>
<dbReference type="InterPro" id="IPR004919">
    <property type="entry name" value="GmrSD_N"/>
</dbReference>
<dbReference type="Pfam" id="PF07510">
    <property type="entry name" value="GmrSD_C"/>
    <property type="match status" value="1"/>
</dbReference>
<dbReference type="Proteomes" id="UP000019666">
    <property type="component" value="Unassembled WGS sequence"/>
</dbReference>
<protein>
    <recommendedName>
        <fullName evidence="5">DUF262 domain-containing protein</fullName>
    </recommendedName>
</protein>
<reference evidence="3 4" key="1">
    <citation type="submission" date="2013-02" db="EMBL/GenBank/DDBJ databases">
        <authorList>
            <person name="Fiebig A."/>
            <person name="Goeker M."/>
            <person name="Klenk H.-P.P."/>
        </authorList>
    </citation>
    <scope>NUCLEOTIDE SEQUENCE [LARGE SCALE GENOMIC DNA]</scope>
    <source>
        <strain evidence="3 4">DSM 19309</strain>
    </source>
</reference>
<dbReference type="EMBL" id="AOSK01000124">
    <property type="protein sequence ID" value="EYD74014.1"/>
    <property type="molecule type" value="Genomic_DNA"/>
</dbReference>
<proteinExistence type="predicted"/>
<keyword evidence="4" id="KW-1185">Reference proteome</keyword>
<dbReference type="PANTHER" id="PTHR37292">
    <property type="entry name" value="VNG6097C"/>
    <property type="match status" value="1"/>
</dbReference>
<sequence>MEDELSYSATTIHKALSSINTDWFLPSIQRPYVWEPDQVVRLFDSLLKGFPISSFLLWEVDPEKVDSWQTYRFIENFKSGDVHNQPVALNGRRVKLVLDGQQRLTSLLIGLAGSYTVRAKHGRKNNPDAWSRQFLYIDLMKSPEERDEDELDSDIGVSYGLKFSEHDPRKSTENVWFPLARIMQCEDEAAFDRVHKDVLDKLPAGITRGERRTVENNLERLRSLVFHDEIISCYVEKDQSLDRVLNIFIRANDAGTKLSKSDLLMSMVTSKWSSRNARQDIYDFVDFLNEKLSRPNKLTKDFVLKAALVLTDLEVAYKVDNFTNENLALMEAEWRRIKESLVATLNIVNRMGIDRETLTSTNALMPIAYYVHKSGRSFDGSTPAEVLARWAMHKFLIGALVNGAFSGTSDLAISTCRGTIRDALRLSTDFPLAQLVTALGRSNRMATFTPDTLGRVLDIKYGDRRCFLALSLIYEDQVWGADYHIDHIIPQASTDRKALMKMGLPNHRIEEIFSFAGTLGNLQILLARENIEKSNRPFWDWIESRDSNFLDRHCIPSDKSLWTVEALPEFVQARERLLAAKILKVSPAAAGDFADAS</sequence>
<dbReference type="InterPro" id="IPR011089">
    <property type="entry name" value="GmrSD_C"/>
</dbReference>
<evidence type="ECO:0000259" key="2">
    <source>
        <dbReference type="Pfam" id="PF07510"/>
    </source>
</evidence>
<comment type="caution">
    <text evidence="3">The sequence shown here is derived from an EMBL/GenBank/DDBJ whole genome shotgun (WGS) entry which is preliminary data.</text>
</comment>
<evidence type="ECO:0000313" key="3">
    <source>
        <dbReference type="EMBL" id="EYD74014.1"/>
    </source>
</evidence>
<feature type="domain" description="GmrSD restriction endonucleases C-terminal" evidence="2">
    <location>
        <begin position="482"/>
        <end position="580"/>
    </location>
</feature>
<accession>A0A017HJQ9</accession>
<organism evidence="3 4">
    <name type="scientific">Rubellimicrobium mesophilum DSM 19309</name>
    <dbReference type="NCBI Taxonomy" id="442562"/>
    <lineage>
        <taxon>Bacteria</taxon>
        <taxon>Pseudomonadati</taxon>
        <taxon>Pseudomonadota</taxon>
        <taxon>Alphaproteobacteria</taxon>
        <taxon>Rhodobacterales</taxon>
        <taxon>Roseobacteraceae</taxon>
        <taxon>Rubellimicrobium</taxon>
    </lineage>
</organism>
<dbReference type="AlphaFoldDB" id="A0A017HJQ9"/>
<dbReference type="HOGENOM" id="CLU_034828_2_0_5"/>
<evidence type="ECO:0000313" key="4">
    <source>
        <dbReference type="Proteomes" id="UP000019666"/>
    </source>
</evidence>
<name>A0A017HJQ9_9RHOB</name>
<dbReference type="PATRIC" id="fig|442562.3.peg.4316"/>
<dbReference type="PANTHER" id="PTHR37292:SF2">
    <property type="entry name" value="DUF262 DOMAIN-CONTAINING PROTEIN"/>
    <property type="match status" value="1"/>
</dbReference>